<dbReference type="SMART" id="SM00382">
    <property type="entry name" value="AAA"/>
    <property type="match status" value="2"/>
</dbReference>
<dbReference type="PROSITE" id="PS00211">
    <property type="entry name" value="ABC_TRANSPORTER_1"/>
    <property type="match status" value="1"/>
</dbReference>
<gene>
    <name evidence="13" type="ORF">TL16_g03408</name>
</gene>
<dbReference type="InterPro" id="IPR027417">
    <property type="entry name" value="P-loop_NTPase"/>
</dbReference>
<dbReference type="InterPro" id="IPR050173">
    <property type="entry name" value="ABC_transporter_C-like"/>
</dbReference>
<dbReference type="CDD" id="cd03250">
    <property type="entry name" value="ABCC_MRP_domain1"/>
    <property type="match status" value="1"/>
</dbReference>
<keyword evidence="5" id="KW-0547">Nucleotide-binding</keyword>
<dbReference type="GO" id="GO:0005524">
    <property type="term" value="F:ATP binding"/>
    <property type="evidence" value="ECO:0007669"/>
    <property type="project" value="UniProtKB-KW"/>
</dbReference>
<dbReference type="SUPFAM" id="SSF52540">
    <property type="entry name" value="P-loop containing nucleoside triphosphate hydrolases"/>
    <property type="match status" value="2"/>
</dbReference>
<dbReference type="FunFam" id="3.40.50.300:FF:004162">
    <property type="entry name" value="ATP binding cassette subfamily C member 5"/>
    <property type="match status" value="1"/>
</dbReference>
<evidence type="ECO:0000256" key="10">
    <source>
        <dbReference type="SAM" id="Phobius"/>
    </source>
</evidence>
<dbReference type="PROSITE" id="PS50893">
    <property type="entry name" value="ABC_TRANSPORTER_2"/>
    <property type="match status" value="1"/>
</dbReference>
<name>A0A9W6ZYE3_9STRA</name>
<keyword evidence="7 10" id="KW-1133">Transmembrane helix</keyword>
<feature type="transmembrane region" description="Helical" evidence="10">
    <location>
        <begin position="584"/>
        <end position="605"/>
    </location>
</feature>
<dbReference type="PROSITE" id="PS50929">
    <property type="entry name" value="ABC_TM1F"/>
    <property type="match status" value="2"/>
</dbReference>
<dbReference type="PANTHER" id="PTHR24223:SF443">
    <property type="entry name" value="MULTIDRUG-RESISTANCE LIKE PROTEIN 1, ISOFORM I"/>
    <property type="match status" value="1"/>
</dbReference>
<evidence type="ECO:0000256" key="7">
    <source>
        <dbReference type="ARBA" id="ARBA00022989"/>
    </source>
</evidence>
<feature type="domain" description="ABC transmembrane type-1" evidence="12">
    <location>
        <begin position="111"/>
        <end position="250"/>
    </location>
</feature>
<feature type="domain" description="ABC transmembrane type-1" evidence="12">
    <location>
        <begin position="602"/>
        <end position="868"/>
    </location>
</feature>
<dbReference type="AlphaFoldDB" id="A0A9W6ZYE3"/>
<dbReference type="GO" id="GO:0016887">
    <property type="term" value="F:ATP hydrolysis activity"/>
    <property type="evidence" value="ECO:0007669"/>
    <property type="project" value="InterPro"/>
</dbReference>
<dbReference type="GO" id="GO:0005774">
    <property type="term" value="C:vacuolar membrane"/>
    <property type="evidence" value="ECO:0007669"/>
    <property type="project" value="UniProtKB-SubCell"/>
</dbReference>
<comment type="subcellular location">
    <subcellularLocation>
        <location evidence="1">Vacuole membrane</location>
        <topology evidence="1">Multi-pass membrane protein</topology>
    </subcellularLocation>
</comment>
<keyword evidence="8 10" id="KW-0472">Membrane</keyword>
<evidence type="ECO:0000256" key="9">
    <source>
        <dbReference type="SAM" id="MobiDB-lite"/>
    </source>
</evidence>
<dbReference type="FunFam" id="3.40.50.300:FF:000997">
    <property type="entry name" value="Multidrug resistance-associated protein 1"/>
    <property type="match status" value="1"/>
</dbReference>
<dbReference type="InterPro" id="IPR003593">
    <property type="entry name" value="AAA+_ATPase"/>
</dbReference>
<accession>A0A9W6ZYE3</accession>
<evidence type="ECO:0000313" key="13">
    <source>
        <dbReference type="EMBL" id="GMH62121.1"/>
    </source>
</evidence>
<feature type="compositionally biased region" description="Pro residues" evidence="9">
    <location>
        <begin position="42"/>
        <end position="54"/>
    </location>
</feature>
<sequence>MFSSKKGSKKYAALDSNGETELTPPSTFAIDSDSDEDNISKSPPPTLSSFPHSPPSSFPHQLYNTLTFSFLKPLLDLGNSKVQLDPYDLPDLKVDNCSEEILRKYKKASCFAGVAIIVVMMPVTKKVGKVLGGMSKRLMKVKDERLKMNNEVLSGVKVIKQMAWEKSFENKILELRNSEINQLKKYVIFQSLSGTLWSTVPLLVAVSTFTAYVASGKTLDVATALTSLALFEILRFPLFMLPNVINNLVEAKVSWENLLLKSQLSDAEHQIQTLKGNPSNPDPKLSSLLSLRRIHLHAPPGSLIAVVGPVGSGKSTLLNGILGECRSLTGSVSLPSHVSYVSQKSFIMNDTLRNNITFSKPYDPERYQDAIYKCALTHDLTVLPSGDQTEIGEKGINLSGGQKARVALARAVYHDADVVLLDDPLSAVDAHVGKHIFKECIVNGLLAKGDKSVILVTNALQFLNSDKVSKIIVLENGAVKEEGKYNELMNNVGGTFSTMLNNYRDKSAESMGSRSNSKLDLVGVGEELEGEEPEAVEKSEKRNEEELKKEGKIITSELKERETGSVTKDVYLLWARALGGYHTAIMILLSYIGVEMLNVSARWWLSYWSEHGDSENSNQGQFLGVYAGINAIIVISMFVRQLHLYLKSLRAAKTLFNELLTTILRAPMSFFDTTPLGRILNRFSKDTYTLDQQMSATVRMYLGTLSSVIGTLIVISTVTPWFLITLPPILIFYLGKQKYFTKTYRELKRLDSVSRSPIYALFGETLEGVATIRAFKAQSVLKKRIMRLLDENQKAFWLTFSAQCWLAVRLELAGTAIITFACLCAVLQHGSQAGNETFAGAAGLSISFALSVTQSLNWSVRMSSDLEAQMVSVERINQYVRDVKPEAPRDTPMDENLPRNFPKGDIVFENAKLRYRPGLPLVLKGLSLTIPAGSKVGVVGRTGAGKSTLMIALLRLVELAEGKINIDGVDCSKLGLHLLRSKLAIVPQDPVLFSGSIRSNLDPFESFADSRLVEILVRVGLMGGGGGERINGLDDQVEEDGSNFSVGQRQLIVIARALLSDCR</sequence>
<proteinExistence type="predicted"/>
<dbReference type="EMBL" id="BLQM01000090">
    <property type="protein sequence ID" value="GMH62121.1"/>
    <property type="molecule type" value="Genomic_DNA"/>
</dbReference>
<dbReference type="CDD" id="cd18579">
    <property type="entry name" value="ABC_6TM_ABCC_D1"/>
    <property type="match status" value="1"/>
</dbReference>
<organism evidence="13 14">
    <name type="scientific">Triparma laevis f. inornata</name>
    <dbReference type="NCBI Taxonomy" id="1714386"/>
    <lineage>
        <taxon>Eukaryota</taxon>
        <taxon>Sar</taxon>
        <taxon>Stramenopiles</taxon>
        <taxon>Ochrophyta</taxon>
        <taxon>Bolidophyceae</taxon>
        <taxon>Parmales</taxon>
        <taxon>Triparmaceae</taxon>
        <taxon>Triparma</taxon>
    </lineage>
</organism>
<feature type="compositionally biased region" description="Basic and acidic residues" evidence="9">
    <location>
        <begin position="535"/>
        <end position="547"/>
    </location>
</feature>
<evidence type="ECO:0000259" key="12">
    <source>
        <dbReference type="PROSITE" id="PS50929"/>
    </source>
</evidence>
<feature type="transmembrane region" description="Helical" evidence="10">
    <location>
        <begin position="700"/>
        <end position="724"/>
    </location>
</feature>
<evidence type="ECO:0000256" key="2">
    <source>
        <dbReference type="ARBA" id="ARBA00022448"/>
    </source>
</evidence>
<keyword evidence="6" id="KW-0067">ATP-binding</keyword>
<feature type="region of interest" description="Disordered" evidence="9">
    <location>
        <begin position="1"/>
        <end position="54"/>
    </location>
</feature>
<evidence type="ECO:0000259" key="11">
    <source>
        <dbReference type="PROSITE" id="PS50893"/>
    </source>
</evidence>
<dbReference type="InterPro" id="IPR011527">
    <property type="entry name" value="ABC1_TM_dom"/>
</dbReference>
<evidence type="ECO:0000256" key="8">
    <source>
        <dbReference type="ARBA" id="ARBA00023136"/>
    </source>
</evidence>
<dbReference type="InterPro" id="IPR036640">
    <property type="entry name" value="ABC1_TM_sf"/>
</dbReference>
<protein>
    <submittedName>
        <fullName evidence="13">Uncharacterized protein</fullName>
    </submittedName>
</protein>
<keyword evidence="4" id="KW-0677">Repeat</keyword>
<evidence type="ECO:0000256" key="4">
    <source>
        <dbReference type="ARBA" id="ARBA00022737"/>
    </source>
</evidence>
<evidence type="ECO:0000313" key="14">
    <source>
        <dbReference type="Proteomes" id="UP001162640"/>
    </source>
</evidence>
<dbReference type="InterPro" id="IPR044746">
    <property type="entry name" value="ABCC_6TM_D1"/>
</dbReference>
<evidence type="ECO:0000256" key="6">
    <source>
        <dbReference type="ARBA" id="ARBA00022840"/>
    </source>
</evidence>
<keyword evidence="3 10" id="KW-0812">Transmembrane</keyword>
<feature type="domain" description="ABC transporter" evidence="11">
    <location>
        <begin position="271"/>
        <end position="501"/>
    </location>
</feature>
<evidence type="ECO:0000256" key="1">
    <source>
        <dbReference type="ARBA" id="ARBA00004128"/>
    </source>
</evidence>
<dbReference type="Proteomes" id="UP001162640">
    <property type="component" value="Unassembled WGS sequence"/>
</dbReference>
<dbReference type="Gene3D" id="1.20.1560.10">
    <property type="entry name" value="ABC transporter type 1, transmembrane domain"/>
    <property type="match status" value="2"/>
</dbReference>
<dbReference type="FunFam" id="1.20.1560.10:FF:000013">
    <property type="entry name" value="ABC transporter C family member 2"/>
    <property type="match status" value="1"/>
</dbReference>
<reference evidence="14" key="1">
    <citation type="journal article" date="2023" name="Commun. Biol.">
        <title>Genome analysis of Parmales, the sister group of diatoms, reveals the evolutionary specialization of diatoms from phago-mixotrophs to photoautotrophs.</title>
        <authorList>
            <person name="Ban H."/>
            <person name="Sato S."/>
            <person name="Yoshikawa S."/>
            <person name="Yamada K."/>
            <person name="Nakamura Y."/>
            <person name="Ichinomiya M."/>
            <person name="Sato N."/>
            <person name="Blanc-Mathieu R."/>
            <person name="Endo H."/>
            <person name="Kuwata A."/>
            <person name="Ogata H."/>
        </authorList>
    </citation>
    <scope>NUCLEOTIDE SEQUENCE [LARGE SCALE GENOMIC DNA]</scope>
</reference>
<dbReference type="InterPro" id="IPR017871">
    <property type="entry name" value="ABC_transporter-like_CS"/>
</dbReference>
<dbReference type="GO" id="GO:0140359">
    <property type="term" value="F:ABC-type transporter activity"/>
    <property type="evidence" value="ECO:0007669"/>
    <property type="project" value="InterPro"/>
</dbReference>
<dbReference type="PANTHER" id="PTHR24223">
    <property type="entry name" value="ATP-BINDING CASSETTE SUB-FAMILY C"/>
    <property type="match status" value="1"/>
</dbReference>
<comment type="caution">
    <text evidence="13">The sequence shown here is derived from an EMBL/GenBank/DDBJ whole genome shotgun (WGS) entry which is preliminary data.</text>
</comment>
<dbReference type="SUPFAM" id="SSF90123">
    <property type="entry name" value="ABC transporter transmembrane region"/>
    <property type="match status" value="2"/>
</dbReference>
<evidence type="ECO:0000256" key="5">
    <source>
        <dbReference type="ARBA" id="ARBA00022741"/>
    </source>
</evidence>
<dbReference type="Pfam" id="PF00664">
    <property type="entry name" value="ABC_membrane"/>
    <property type="match status" value="2"/>
</dbReference>
<feature type="transmembrane region" description="Helical" evidence="10">
    <location>
        <begin position="625"/>
        <end position="646"/>
    </location>
</feature>
<feature type="compositionally biased region" description="Polar residues" evidence="9">
    <location>
        <begin position="17"/>
        <end position="26"/>
    </location>
</feature>
<feature type="region of interest" description="Disordered" evidence="9">
    <location>
        <begin position="523"/>
        <end position="547"/>
    </location>
</feature>
<dbReference type="InterPro" id="IPR003439">
    <property type="entry name" value="ABC_transporter-like_ATP-bd"/>
</dbReference>
<evidence type="ECO:0000256" key="3">
    <source>
        <dbReference type="ARBA" id="ARBA00022692"/>
    </source>
</evidence>
<dbReference type="Pfam" id="PF00005">
    <property type="entry name" value="ABC_tran"/>
    <property type="match status" value="2"/>
</dbReference>
<keyword evidence="2" id="KW-0813">Transport</keyword>
<dbReference type="CDD" id="cd18603">
    <property type="entry name" value="ABC_6TM_MRP1_2_3_6_D2_like"/>
    <property type="match status" value="1"/>
</dbReference>
<dbReference type="Gene3D" id="3.40.50.300">
    <property type="entry name" value="P-loop containing nucleotide triphosphate hydrolases"/>
    <property type="match status" value="2"/>
</dbReference>